<dbReference type="GO" id="GO:0000462">
    <property type="term" value="P:maturation of SSU-rRNA from tricistronic rRNA transcript (SSU-rRNA, 5.8S rRNA, LSU-rRNA)"/>
    <property type="evidence" value="ECO:0007669"/>
    <property type="project" value="TreeGrafter"/>
</dbReference>
<evidence type="ECO:0000256" key="11">
    <source>
        <dbReference type="SAM" id="Coils"/>
    </source>
</evidence>
<proteinExistence type="inferred from homology"/>
<organism evidence="13 14">
    <name type="scientific">Friedmanniomyces endolithicus</name>
    <dbReference type="NCBI Taxonomy" id="329885"/>
    <lineage>
        <taxon>Eukaryota</taxon>
        <taxon>Fungi</taxon>
        <taxon>Dikarya</taxon>
        <taxon>Ascomycota</taxon>
        <taxon>Pezizomycotina</taxon>
        <taxon>Dothideomycetes</taxon>
        <taxon>Dothideomycetidae</taxon>
        <taxon>Mycosphaerellales</taxon>
        <taxon>Teratosphaeriaceae</taxon>
        <taxon>Friedmanniomyces</taxon>
    </lineage>
</organism>
<comment type="function">
    <text evidence="9 10">Component of the 90S pre-ribosome involved in the maturation of rRNAs. Required for early cleavages of the pre-RNAs in the 40S ribosomal subunit maturation pathway.</text>
</comment>
<feature type="compositionally biased region" description="Basic and acidic residues" evidence="12">
    <location>
        <begin position="1"/>
        <end position="19"/>
    </location>
</feature>
<comment type="subunit">
    <text evidence="3 10">Associates with 90S and pre-40S pre-ribosomal particles.</text>
</comment>
<evidence type="ECO:0000256" key="7">
    <source>
        <dbReference type="ARBA" id="ARBA00023242"/>
    </source>
</evidence>
<keyword evidence="8 10" id="KW-0687">Ribonucleoprotein</keyword>
<feature type="compositionally biased region" description="Polar residues" evidence="12">
    <location>
        <begin position="123"/>
        <end position="134"/>
    </location>
</feature>
<dbReference type="Proteomes" id="UP001168146">
    <property type="component" value="Unassembled WGS sequence"/>
</dbReference>
<comment type="caution">
    <text evidence="13">The sequence shown here is derived from an EMBL/GenBank/DDBJ whole genome shotgun (WGS) entry which is preliminary data.</text>
</comment>
<keyword evidence="6 11" id="KW-0175">Coiled coil</keyword>
<evidence type="ECO:0000256" key="8">
    <source>
        <dbReference type="ARBA" id="ARBA00023274"/>
    </source>
</evidence>
<feature type="compositionally biased region" description="Polar residues" evidence="12">
    <location>
        <begin position="200"/>
        <end position="212"/>
    </location>
</feature>
<sequence length="343" mass="39290">MAPAKILERNVRVPKQRHEDEEDADEGEEYEDMAADDEDAGEGEESGSDMDDEQGRDEEDGDGEDELDGNMEQQVSAISFGALKQAQDAVFRKRKRGSDEAPEQDDKLENLRKRLRQIKEQKTGTQLKPTATTKTSRDDPDNSNSDSDSDSGPSEDEAPSKSRTSKHAPAEQTSRHQVTRKRTVVDYPRRAIRDPRFDSIPNQPSTAHQAPNGTADKAYSFLLDYQRTEIDDLKAALKRAKGEDDIYNLRRKINSMENRLKAHAAKEREQAVRSAHKKEEKGRVLEGKKPYFLKDKEVKERALVEKFRGMKGKEREKVVEKRRLKESQREKRGMPRDRRRVAQ</sequence>
<name>A0AAN6J1Z5_9PEZI</name>
<feature type="region of interest" description="Disordered" evidence="12">
    <location>
        <begin position="1"/>
        <end position="214"/>
    </location>
</feature>
<evidence type="ECO:0000256" key="2">
    <source>
        <dbReference type="ARBA" id="ARBA00009418"/>
    </source>
</evidence>
<dbReference type="AlphaFoldDB" id="A0AAN6J1Z5"/>
<dbReference type="GO" id="GO:0030686">
    <property type="term" value="C:90S preribosome"/>
    <property type="evidence" value="ECO:0007669"/>
    <property type="project" value="TreeGrafter"/>
</dbReference>
<feature type="compositionally biased region" description="Acidic residues" evidence="12">
    <location>
        <begin position="147"/>
        <end position="157"/>
    </location>
</feature>
<evidence type="ECO:0000256" key="10">
    <source>
        <dbReference type="RuleBase" id="RU368027"/>
    </source>
</evidence>
<keyword evidence="4 10" id="KW-0690">Ribosome biogenesis</keyword>
<dbReference type="PANTHER" id="PTHR21738:SF0">
    <property type="entry name" value="RIBOSOMAL RNA PROCESSING PROTEIN 36 HOMOLOG"/>
    <property type="match status" value="1"/>
</dbReference>
<protein>
    <recommendedName>
        <fullName evidence="10">rRNA biogenesis protein RRP36</fullName>
    </recommendedName>
</protein>
<dbReference type="PANTHER" id="PTHR21738">
    <property type="entry name" value="RIBOSOMAL RNA PROCESSING PROTEIN 36 HOMOLOG"/>
    <property type="match status" value="1"/>
</dbReference>
<keyword evidence="5 10" id="KW-0698">rRNA processing</keyword>
<accession>A0AAN6J1Z5</accession>
<evidence type="ECO:0000313" key="14">
    <source>
        <dbReference type="Proteomes" id="UP001168146"/>
    </source>
</evidence>
<dbReference type="GO" id="GO:0005730">
    <property type="term" value="C:nucleolus"/>
    <property type="evidence" value="ECO:0007669"/>
    <property type="project" value="UniProtKB-SubCell"/>
</dbReference>
<comment type="subcellular location">
    <subcellularLocation>
        <location evidence="1 10">Nucleus</location>
        <location evidence="1 10">Nucleolus</location>
    </subcellularLocation>
</comment>
<evidence type="ECO:0000256" key="12">
    <source>
        <dbReference type="SAM" id="MobiDB-lite"/>
    </source>
</evidence>
<feature type="compositionally biased region" description="Basic and acidic residues" evidence="12">
    <location>
        <begin position="183"/>
        <end position="197"/>
    </location>
</feature>
<evidence type="ECO:0000256" key="1">
    <source>
        <dbReference type="ARBA" id="ARBA00004604"/>
    </source>
</evidence>
<evidence type="ECO:0000256" key="5">
    <source>
        <dbReference type="ARBA" id="ARBA00022552"/>
    </source>
</evidence>
<dbReference type="Pfam" id="PF06102">
    <property type="entry name" value="RRP36"/>
    <property type="match status" value="1"/>
</dbReference>
<evidence type="ECO:0000256" key="9">
    <source>
        <dbReference type="ARBA" id="ARBA00025053"/>
    </source>
</evidence>
<feature type="compositionally biased region" description="Acidic residues" evidence="12">
    <location>
        <begin position="20"/>
        <end position="69"/>
    </location>
</feature>
<reference evidence="13" key="1">
    <citation type="submission" date="2021-12" db="EMBL/GenBank/DDBJ databases">
        <title>Black yeast isolated from Biological Soil Crust.</title>
        <authorList>
            <person name="Kurbessoian T."/>
        </authorList>
    </citation>
    <scope>NUCLEOTIDE SEQUENCE</scope>
    <source>
        <strain evidence="13">CCFEE 5208</strain>
    </source>
</reference>
<evidence type="ECO:0000256" key="6">
    <source>
        <dbReference type="ARBA" id="ARBA00023054"/>
    </source>
</evidence>
<evidence type="ECO:0000256" key="4">
    <source>
        <dbReference type="ARBA" id="ARBA00022517"/>
    </source>
</evidence>
<dbReference type="EMBL" id="JASUXU010000088">
    <property type="protein sequence ID" value="KAK0308265.1"/>
    <property type="molecule type" value="Genomic_DNA"/>
</dbReference>
<dbReference type="InterPro" id="IPR009292">
    <property type="entry name" value="RRP36"/>
</dbReference>
<comment type="similarity">
    <text evidence="2 10">Belongs to the RRP36 family.</text>
</comment>
<feature type="coiled-coil region" evidence="11">
    <location>
        <begin position="223"/>
        <end position="266"/>
    </location>
</feature>
<feature type="compositionally biased region" description="Basic and acidic residues" evidence="12">
    <location>
        <begin position="104"/>
        <end position="122"/>
    </location>
</feature>
<gene>
    <name evidence="13" type="primary">RRP36_2</name>
    <name evidence="13" type="ORF">LTR82_015599</name>
</gene>
<evidence type="ECO:0000313" key="13">
    <source>
        <dbReference type="EMBL" id="KAK0308265.1"/>
    </source>
</evidence>
<evidence type="ECO:0000256" key="3">
    <source>
        <dbReference type="ARBA" id="ARBA00011167"/>
    </source>
</evidence>
<feature type="compositionally biased region" description="Basic and acidic residues" evidence="12">
    <location>
        <begin position="314"/>
        <end position="336"/>
    </location>
</feature>
<feature type="region of interest" description="Disordered" evidence="12">
    <location>
        <begin position="314"/>
        <end position="343"/>
    </location>
</feature>
<keyword evidence="7 10" id="KW-0539">Nucleus</keyword>